<accession>A0A2U3E353</accession>
<dbReference type="Proteomes" id="UP000245956">
    <property type="component" value="Unassembled WGS sequence"/>
</dbReference>
<dbReference type="SUPFAM" id="SSF56317">
    <property type="entry name" value="Carbon-nitrogen hydrolase"/>
    <property type="match status" value="1"/>
</dbReference>
<dbReference type="PANTHER" id="PTHR43674:SF16">
    <property type="entry name" value="CARBON-NITROGEN FAMILY, PUTATIVE (AFU_ORTHOLOGUE AFUA_5G02350)-RELATED"/>
    <property type="match status" value="1"/>
</dbReference>
<dbReference type="CDD" id="cd07197">
    <property type="entry name" value="nitrilase"/>
    <property type="match status" value="1"/>
</dbReference>
<dbReference type="InterPro" id="IPR003010">
    <property type="entry name" value="C-N_Hydrolase"/>
</dbReference>
<organism evidence="4 5">
    <name type="scientific">Purpureocillium lilacinum</name>
    <name type="common">Paecilomyces lilacinus</name>
    <dbReference type="NCBI Taxonomy" id="33203"/>
    <lineage>
        <taxon>Eukaryota</taxon>
        <taxon>Fungi</taxon>
        <taxon>Dikarya</taxon>
        <taxon>Ascomycota</taxon>
        <taxon>Pezizomycotina</taxon>
        <taxon>Sordariomycetes</taxon>
        <taxon>Hypocreomycetidae</taxon>
        <taxon>Hypocreales</taxon>
        <taxon>Ophiocordycipitaceae</taxon>
        <taxon>Purpureocillium</taxon>
    </lineage>
</organism>
<evidence type="ECO:0000313" key="4">
    <source>
        <dbReference type="EMBL" id="PWI68943.1"/>
    </source>
</evidence>
<feature type="region of interest" description="Disordered" evidence="2">
    <location>
        <begin position="140"/>
        <end position="167"/>
    </location>
</feature>
<evidence type="ECO:0000256" key="2">
    <source>
        <dbReference type="SAM" id="MobiDB-lite"/>
    </source>
</evidence>
<evidence type="ECO:0000256" key="1">
    <source>
        <dbReference type="ARBA" id="ARBA00022801"/>
    </source>
</evidence>
<gene>
    <name evidence="4" type="ORF">PCL_01328</name>
</gene>
<protein>
    <recommendedName>
        <fullName evidence="3">CN hydrolase domain-containing protein</fullName>
    </recommendedName>
</protein>
<name>A0A2U3E353_PURLI</name>
<keyword evidence="1" id="KW-0378">Hydrolase</keyword>
<feature type="compositionally biased region" description="Gly residues" evidence="2">
    <location>
        <begin position="150"/>
        <end position="160"/>
    </location>
</feature>
<dbReference type="GO" id="GO:0016811">
    <property type="term" value="F:hydrolase activity, acting on carbon-nitrogen (but not peptide) bonds, in linear amides"/>
    <property type="evidence" value="ECO:0007669"/>
    <property type="project" value="TreeGrafter"/>
</dbReference>
<dbReference type="PROSITE" id="PS50263">
    <property type="entry name" value="CN_HYDROLASE"/>
    <property type="match status" value="1"/>
</dbReference>
<dbReference type="PANTHER" id="PTHR43674">
    <property type="entry name" value="NITRILASE C965.09-RELATED"/>
    <property type="match status" value="1"/>
</dbReference>
<dbReference type="AlphaFoldDB" id="A0A2U3E353"/>
<proteinExistence type="predicted"/>
<feature type="domain" description="CN hydrolase" evidence="3">
    <location>
        <begin position="52"/>
        <end position="353"/>
    </location>
</feature>
<comment type="caution">
    <text evidence="4">The sequence shown here is derived from an EMBL/GenBank/DDBJ whole genome shotgun (WGS) entry which is preliminary data.</text>
</comment>
<evidence type="ECO:0000313" key="5">
    <source>
        <dbReference type="Proteomes" id="UP000245956"/>
    </source>
</evidence>
<dbReference type="Pfam" id="PF00795">
    <property type="entry name" value="CN_hydrolase"/>
    <property type="match status" value="1"/>
</dbReference>
<dbReference type="InterPro" id="IPR036526">
    <property type="entry name" value="C-N_Hydrolase_sf"/>
</dbReference>
<sequence>MATHLKVAIIQLYAEVRASLPCRDSRPDIGQPNSPGLPPAQTYIPVFTSMRRRTPLTYITPWQPVQPARNFERAAAFIRQAAAQGAQLAVLPEYHLSGWAPERPGFADTATLAGEYLARYRALARELRVAIVPGTILEPVDVDDDRSEGNGAGASTGAAGGSEAQAGEKGRGMLNTAYFIGPDGAIIARYRKKNLWHPERAHLVPDAASPHSAFDTPWGFRAGMLVCWDLAFPEAFRELVADGARVIIVPSFWLADEGPSPDMNHGDGDGAQTIATKAATERLFVGSACVARAFENTAAIVYVNAGAPAGLAEGAVDVQGYEYLGLSQVAMPLQGALGKMGPPEGVNVVDIDFSVLDKAEEAYKVREDIAREGWHYVRTLSVGGKQDA</sequence>
<evidence type="ECO:0000259" key="3">
    <source>
        <dbReference type="PROSITE" id="PS50263"/>
    </source>
</evidence>
<dbReference type="EMBL" id="LCWV01000013">
    <property type="protein sequence ID" value="PWI68943.1"/>
    <property type="molecule type" value="Genomic_DNA"/>
</dbReference>
<dbReference type="Gene3D" id="3.60.110.10">
    <property type="entry name" value="Carbon-nitrogen hydrolase"/>
    <property type="match status" value="1"/>
</dbReference>
<dbReference type="InterPro" id="IPR050345">
    <property type="entry name" value="Aliph_Amidase/BUP"/>
</dbReference>
<reference evidence="4 5" key="1">
    <citation type="journal article" date="2016" name="Front. Microbiol.">
        <title>Genome and transcriptome sequences reveal the specific parasitism of the nematophagous Purpureocillium lilacinum 36-1.</title>
        <authorList>
            <person name="Xie J."/>
            <person name="Li S."/>
            <person name="Mo C."/>
            <person name="Xiao X."/>
            <person name="Peng D."/>
            <person name="Wang G."/>
            <person name="Xiao Y."/>
        </authorList>
    </citation>
    <scope>NUCLEOTIDE SEQUENCE [LARGE SCALE GENOMIC DNA]</scope>
    <source>
        <strain evidence="4 5">36-1</strain>
    </source>
</reference>